<dbReference type="EMBL" id="BQNB010017127">
    <property type="protein sequence ID" value="GJT59634.1"/>
    <property type="molecule type" value="Genomic_DNA"/>
</dbReference>
<protein>
    <submittedName>
        <fullName evidence="4">rRNA-processing protein FCF2-like protein</fullName>
    </submittedName>
</protein>
<dbReference type="InterPro" id="IPR014810">
    <property type="entry name" value="Fcf2_C"/>
</dbReference>
<evidence type="ECO:0000256" key="2">
    <source>
        <dbReference type="ARBA" id="ARBA00023242"/>
    </source>
</evidence>
<comment type="caution">
    <text evidence="4">The sequence shown here is derived from an EMBL/GenBank/DDBJ whole genome shotgun (WGS) entry which is preliminary data.</text>
</comment>
<comment type="subcellular location">
    <subcellularLocation>
        <location evidence="1">Nucleus</location>
        <location evidence="1">Nucleolus</location>
    </subcellularLocation>
</comment>
<keyword evidence="2" id="KW-0539">Nucleus</keyword>
<proteinExistence type="predicted"/>
<evidence type="ECO:0000256" key="1">
    <source>
        <dbReference type="ARBA" id="ARBA00004604"/>
    </source>
</evidence>
<dbReference type="InterPro" id="IPR039883">
    <property type="entry name" value="Fcf2/DNTTIP2"/>
</dbReference>
<evidence type="ECO:0000313" key="5">
    <source>
        <dbReference type="Proteomes" id="UP001151760"/>
    </source>
</evidence>
<sequence length="334" mass="39684">MMLKEVLNLYAENVPDGIQFKDIQYYDSPVQGFCFLNKECEERFICYDNVTLLPVLQMVALYKLYTDDRNKKLKEKVLRAFYFQKKSLSKHPKFKEFHNVMDPKTHNKKGESKLNSFPKYFQVGTVVEPVVSKYYNTRLTKRERKHTIADKLLVNHAYRMRKDDDLEEDQEDDGNDRDTFDIWDITTEDVERIRQFFTPNVPDVIENRRDLECPKVNEKGKVILTKDCRGASKYFFERRTQFQILRIIGGIQVHHEYRAFVPYSTKEFPYMECSKHLKHHTYTLKVSDCYFHQLDQVEGMVTRSILGNMLNRISLDYQVVDDSVIARGSRLSMD</sequence>
<dbReference type="PANTHER" id="PTHR21686:SF12">
    <property type="entry name" value="DEOXYNUCLEOTIDYLTRANSFERASE TERMINAL-INTERACTING PROTEIN 2"/>
    <property type="match status" value="1"/>
</dbReference>
<feature type="domain" description="Fcf2 pre-rRNA processing C-terminal" evidence="3">
    <location>
        <begin position="97"/>
        <end position="157"/>
    </location>
</feature>
<evidence type="ECO:0000259" key="3">
    <source>
        <dbReference type="Pfam" id="PF08698"/>
    </source>
</evidence>
<keyword evidence="5" id="KW-1185">Reference proteome</keyword>
<accession>A0ABQ5F9A0</accession>
<dbReference type="Proteomes" id="UP001151760">
    <property type="component" value="Unassembled WGS sequence"/>
</dbReference>
<reference evidence="4" key="2">
    <citation type="submission" date="2022-01" db="EMBL/GenBank/DDBJ databases">
        <authorList>
            <person name="Yamashiro T."/>
            <person name="Shiraishi A."/>
            <person name="Satake H."/>
            <person name="Nakayama K."/>
        </authorList>
    </citation>
    <scope>NUCLEOTIDE SEQUENCE</scope>
</reference>
<organism evidence="4 5">
    <name type="scientific">Tanacetum coccineum</name>
    <dbReference type="NCBI Taxonomy" id="301880"/>
    <lineage>
        <taxon>Eukaryota</taxon>
        <taxon>Viridiplantae</taxon>
        <taxon>Streptophyta</taxon>
        <taxon>Embryophyta</taxon>
        <taxon>Tracheophyta</taxon>
        <taxon>Spermatophyta</taxon>
        <taxon>Magnoliopsida</taxon>
        <taxon>eudicotyledons</taxon>
        <taxon>Gunneridae</taxon>
        <taxon>Pentapetalae</taxon>
        <taxon>asterids</taxon>
        <taxon>campanulids</taxon>
        <taxon>Asterales</taxon>
        <taxon>Asteraceae</taxon>
        <taxon>Asteroideae</taxon>
        <taxon>Anthemideae</taxon>
        <taxon>Anthemidinae</taxon>
        <taxon>Tanacetum</taxon>
    </lineage>
</organism>
<dbReference type="PANTHER" id="PTHR21686">
    <property type="entry name" value="DEOXYNUCLEOTIDYLTRANSFERASE TERMINAL-INTERACTING PROTEIN 2"/>
    <property type="match status" value="1"/>
</dbReference>
<gene>
    <name evidence="4" type="ORF">Tco_1003167</name>
</gene>
<reference evidence="4" key="1">
    <citation type="journal article" date="2022" name="Int. J. Mol. Sci.">
        <title>Draft Genome of Tanacetum Coccineum: Genomic Comparison of Closely Related Tanacetum-Family Plants.</title>
        <authorList>
            <person name="Yamashiro T."/>
            <person name="Shiraishi A."/>
            <person name="Nakayama K."/>
            <person name="Satake H."/>
        </authorList>
    </citation>
    <scope>NUCLEOTIDE SEQUENCE</scope>
</reference>
<name>A0ABQ5F9A0_9ASTR</name>
<dbReference type="Pfam" id="PF08698">
    <property type="entry name" value="Fcf2"/>
    <property type="match status" value="1"/>
</dbReference>
<evidence type="ECO:0000313" key="4">
    <source>
        <dbReference type="EMBL" id="GJT59634.1"/>
    </source>
</evidence>